<reference evidence="2 3" key="1">
    <citation type="submission" date="2017-12" db="EMBL/GenBank/DDBJ databases">
        <title>High-resolution comparative analysis of great ape genomes.</title>
        <authorList>
            <person name="Pollen A."/>
            <person name="Hastie A."/>
            <person name="Hormozdiari F."/>
            <person name="Dougherty M."/>
            <person name="Liu R."/>
            <person name="Chaisson M."/>
            <person name="Hoppe E."/>
            <person name="Hill C."/>
            <person name="Pang A."/>
            <person name="Hillier L."/>
            <person name="Baker C."/>
            <person name="Armstrong J."/>
            <person name="Shendure J."/>
            <person name="Paten B."/>
            <person name="Wilson R."/>
            <person name="Chao H."/>
            <person name="Schneider V."/>
            <person name="Ventura M."/>
            <person name="Kronenberg Z."/>
            <person name="Murali S."/>
            <person name="Gordon D."/>
            <person name="Cantsilieris S."/>
            <person name="Munson K."/>
            <person name="Nelson B."/>
            <person name="Raja A."/>
            <person name="Underwood J."/>
            <person name="Diekhans M."/>
            <person name="Fiddes I."/>
            <person name="Haussler D."/>
            <person name="Eichler E."/>
        </authorList>
    </citation>
    <scope>NUCLEOTIDE SEQUENCE [LARGE SCALE GENOMIC DNA]</scope>
    <source>
        <strain evidence="2">Yerkes chimp pedigree #C0471</strain>
    </source>
</reference>
<dbReference type="EMBL" id="NBAG03000227">
    <property type="protein sequence ID" value="PNI72353.1"/>
    <property type="molecule type" value="Genomic_DNA"/>
</dbReference>
<sequence>MDTCGVGYVALGEAGPVGNMTVVDSPGQEVLNQLDVKTSSEMTSAEASVEMSLPTPLPGFEDSPDQRRLPPEQE</sequence>
<dbReference type="Proteomes" id="UP000236370">
    <property type="component" value="Unassembled WGS sequence"/>
</dbReference>
<evidence type="ECO:0000313" key="3">
    <source>
        <dbReference type="Proteomes" id="UP000236370"/>
    </source>
</evidence>
<feature type="non-terminal residue" evidence="2">
    <location>
        <position position="74"/>
    </location>
</feature>
<comment type="caution">
    <text evidence="2">The sequence shown here is derived from an EMBL/GenBank/DDBJ whole genome shotgun (WGS) entry which is preliminary data.</text>
</comment>
<protein>
    <submittedName>
        <fullName evidence="2">GTF3C2 isoform 2</fullName>
    </submittedName>
</protein>
<feature type="compositionally biased region" description="Basic and acidic residues" evidence="1">
    <location>
        <begin position="64"/>
        <end position="74"/>
    </location>
</feature>
<proteinExistence type="predicted"/>
<dbReference type="AlphaFoldDB" id="A0A2J8NKR2"/>
<accession>A0A2J8NKR2</accession>
<evidence type="ECO:0000313" key="2">
    <source>
        <dbReference type="EMBL" id="PNI72353.1"/>
    </source>
</evidence>
<organism evidence="2 3">
    <name type="scientific">Pan troglodytes</name>
    <name type="common">Chimpanzee</name>
    <dbReference type="NCBI Taxonomy" id="9598"/>
    <lineage>
        <taxon>Eukaryota</taxon>
        <taxon>Metazoa</taxon>
        <taxon>Chordata</taxon>
        <taxon>Craniata</taxon>
        <taxon>Vertebrata</taxon>
        <taxon>Euteleostomi</taxon>
        <taxon>Mammalia</taxon>
        <taxon>Eutheria</taxon>
        <taxon>Euarchontoglires</taxon>
        <taxon>Primates</taxon>
        <taxon>Haplorrhini</taxon>
        <taxon>Catarrhini</taxon>
        <taxon>Hominidae</taxon>
        <taxon>Pan</taxon>
    </lineage>
</organism>
<name>A0A2J8NKR2_PANTR</name>
<feature type="region of interest" description="Disordered" evidence="1">
    <location>
        <begin position="38"/>
        <end position="74"/>
    </location>
</feature>
<gene>
    <name evidence="2" type="ORF">CK820_G0009531</name>
</gene>
<evidence type="ECO:0000256" key="1">
    <source>
        <dbReference type="SAM" id="MobiDB-lite"/>
    </source>
</evidence>